<feature type="binding site" evidence="7 10">
    <location>
        <position position="203"/>
    </location>
    <ligand>
        <name>NAD(+)</name>
        <dbReference type="ChEBI" id="CHEBI:57540"/>
    </ligand>
</feature>
<dbReference type="UniPathway" id="UPA00031">
    <property type="reaction ID" value="UER00014"/>
</dbReference>
<comment type="caution">
    <text evidence="14">The sequence shown here is derived from an EMBL/GenBank/DDBJ whole genome shotgun (WGS) entry which is preliminary data.</text>
</comment>
<evidence type="ECO:0000256" key="11">
    <source>
        <dbReference type="PIRSR" id="PIRSR000099-3"/>
    </source>
</evidence>
<feature type="binding site" evidence="7 11">
    <location>
        <position position="309"/>
    </location>
    <ligand>
        <name>substrate</name>
    </ligand>
</feature>
<feature type="binding site" evidence="7 11">
    <location>
        <position position="396"/>
    </location>
    <ligand>
        <name>substrate</name>
    </ligand>
</feature>
<feature type="active site" description="Proton acceptor" evidence="7 9">
    <location>
        <position position="309"/>
    </location>
</feature>
<feature type="binding site" evidence="7 10">
    <location>
        <position position="122"/>
    </location>
    <ligand>
        <name>NAD(+)</name>
        <dbReference type="ChEBI" id="CHEBI:57540"/>
    </ligand>
</feature>
<proteinExistence type="inferred from homology"/>
<evidence type="ECO:0000256" key="2">
    <source>
        <dbReference type="ARBA" id="ARBA00016531"/>
    </source>
</evidence>
<keyword evidence="7 8" id="KW-0520">NAD</keyword>
<dbReference type="PANTHER" id="PTHR21256:SF2">
    <property type="entry name" value="HISTIDINE BIOSYNTHESIS TRIFUNCTIONAL PROTEIN"/>
    <property type="match status" value="1"/>
</dbReference>
<feature type="binding site" evidence="7 10">
    <location>
        <position position="180"/>
    </location>
    <ligand>
        <name>NAD(+)</name>
        <dbReference type="ChEBI" id="CHEBI:57540"/>
    </ligand>
</feature>
<dbReference type="HAMAP" id="MF_01024">
    <property type="entry name" value="HisD"/>
    <property type="match status" value="1"/>
</dbReference>
<comment type="pathway">
    <text evidence="7 8">Amino-acid biosynthesis; L-histidine biosynthesis; L-histidine from 5-phospho-alpha-D-ribose 1-diphosphate: step 9/9.</text>
</comment>
<dbReference type="GO" id="GO:0005737">
    <property type="term" value="C:cytoplasm"/>
    <property type="evidence" value="ECO:0007669"/>
    <property type="project" value="TreeGrafter"/>
</dbReference>
<evidence type="ECO:0000313" key="14">
    <source>
        <dbReference type="EMBL" id="RZN64071.1"/>
    </source>
</evidence>
<dbReference type="GO" id="GO:0004399">
    <property type="term" value="F:histidinol dehydrogenase activity"/>
    <property type="evidence" value="ECO:0007669"/>
    <property type="project" value="UniProtKB-UniRule"/>
</dbReference>
<dbReference type="InterPro" id="IPR012131">
    <property type="entry name" value="Hstdl_DH"/>
</dbReference>
<feature type="binding site" evidence="7 11">
    <location>
        <position position="248"/>
    </location>
    <ligand>
        <name>substrate</name>
    </ligand>
</feature>
<evidence type="ECO:0000256" key="3">
    <source>
        <dbReference type="ARBA" id="ARBA00022723"/>
    </source>
</evidence>
<dbReference type="GO" id="GO:0051287">
    <property type="term" value="F:NAD binding"/>
    <property type="evidence" value="ECO:0007669"/>
    <property type="project" value="InterPro"/>
</dbReference>
<dbReference type="PROSITE" id="PS00611">
    <property type="entry name" value="HISOL_DEHYDROGENASE"/>
    <property type="match status" value="1"/>
</dbReference>
<dbReference type="InterPro" id="IPR022695">
    <property type="entry name" value="Histidinol_DH_monofunct"/>
</dbReference>
<feature type="binding site" evidence="7 11">
    <location>
        <position position="226"/>
    </location>
    <ligand>
        <name>substrate</name>
    </ligand>
</feature>
<evidence type="ECO:0000256" key="9">
    <source>
        <dbReference type="PIRSR" id="PIRSR000099-1"/>
    </source>
</evidence>
<keyword evidence="5 7" id="KW-0560">Oxidoreductase</keyword>
<dbReference type="PRINTS" id="PR00083">
    <property type="entry name" value="HOLDHDRGNASE"/>
</dbReference>
<keyword evidence="3 7" id="KW-0479">Metal-binding</keyword>
<evidence type="ECO:0000313" key="15">
    <source>
        <dbReference type="Proteomes" id="UP000317158"/>
    </source>
</evidence>
<evidence type="ECO:0000256" key="4">
    <source>
        <dbReference type="ARBA" id="ARBA00022833"/>
    </source>
</evidence>
<evidence type="ECO:0000256" key="10">
    <source>
        <dbReference type="PIRSR" id="PIRSR000099-2"/>
    </source>
</evidence>
<evidence type="ECO:0000256" key="8">
    <source>
        <dbReference type="PIRNR" id="PIRNR000099"/>
    </source>
</evidence>
<accession>A0A520KR66</accession>
<name>A0A520KR66_METT2</name>
<keyword evidence="7 8" id="KW-0028">Amino-acid biosynthesis</keyword>
<dbReference type="Pfam" id="PF00815">
    <property type="entry name" value="Histidinol_dh"/>
    <property type="match status" value="1"/>
</dbReference>
<gene>
    <name evidence="7 14" type="primary">hisD</name>
    <name evidence="14" type="ORF">EF806_05475</name>
</gene>
<dbReference type="EMBL" id="RXIF01000010">
    <property type="protein sequence ID" value="RZN64071.1"/>
    <property type="molecule type" value="Genomic_DNA"/>
</dbReference>
<dbReference type="CDD" id="cd06572">
    <property type="entry name" value="Histidinol_dh"/>
    <property type="match status" value="1"/>
</dbReference>
<evidence type="ECO:0000256" key="13">
    <source>
        <dbReference type="RuleBase" id="RU004175"/>
    </source>
</evidence>
<dbReference type="InterPro" id="IPR016161">
    <property type="entry name" value="Ald_DH/histidinol_DH"/>
</dbReference>
<feature type="active site" description="Proton acceptor" evidence="7 9">
    <location>
        <position position="308"/>
    </location>
</feature>
<comment type="similarity">
    <text evidence="1 7 8 13">Belongs to the histidinol dehydrogenase family.</text>
</comment>
<dbReference type="InterPro" id="IPR001692">
    <property type="entry name" value="Histidinol_DH_CS"/>
</dbReference>
<sequence length="410" mass="45460">MNVKKCHIKHLDERFFDRRSIIEDVYEDVKRIIDDVRRGGDDAIIRLENKFDGADIDNLSVTDEEFNSAFDNVDQKTIDCLSLAYERIYSYHDKQKRKNWFIEKDGSILGEIFVPMENIGCYVPSSYFSSLLMSVIPAKVAGVKNISVCTPPNKKGIINDLVLIAAKMTNVSVYKVGGAQAIAGMAYGTESIPKVEKIVGPGNKYVTAAKILLRDRVEIDFPAGPSELLIIADDSANSSFLALDLLAQAEHDYSSIAVLITTSQGLIEAVENDIRREDDTNRRKGSIYLIKSDSIDDSIRITNDFAPEHLEIVTKDSIYVLKHIKNAGSIFIGNYSPVAAGDYASGTNHILPTAGYAKVLSGLSVDDFIKRISVQMLDKEALKVIGGEVIYMAKKEGLKTHARSIERRIL</sequence>
<feature type="binding site" evidence="7 12">
    <location>
        <position position="251"/>
    </location>
    <ligand>
        <name>Zn(2+)</name>
        <dbReference type="ChEBI" id="CHEBI:29105"/>
    </ligand>
</feature>
<dbReference type="Gene3D" id="1.20.5.1300">
    <property type="match status" value="1"/>
</dbReference>
<dbReference type="PANTHER" id="PTHR21256">
    <property type="entry name" value="HISTIDINOL DEHYDROGENASE HDH"/>
    <property type="match status" value="1"/>
</dbReference>
<dbReference type="GO" id="GO:0008270">
    <property type="term" value="F:zinc ion binding"/>
    <property type="evidence" value="ECO:0007669"/>
    <property type="project" value="UniProtKB-UniRule"/>
</dbReference>
<evidence type="ECO:0000256" key="5">
    <source>
        <dbReference type="ARBA" id="ARBA00023002"/>
    </source>
</evidence>
<dbReference type="Proteomes" id="UP000317158">
    <property type="component" value="Unassembled WGS sequence"/>
</dbReference>
<dbReference type="PIRSF" id="PIRSF000099">
    <property type="entry name" value="Histidinol_dh"/>
    <property type="match status" value="1"/>
</dbReference>
<protein>
    <recommendedName>
        <fullName evidence="2 7">Histidinol dehydrogenase</fullName>
        <shortName evidence="7 8">HDH</shortName>
        <ecNumber evidence="7 8">1.1.1.23</ecNumber>
    </recommendedName>
</protein>
<dbReference type="SUPFAM" id="SSF53720">
    <property type="entry name" value="ALDH-like"/>
    <property type="match status" value="1"/>
</dbReference>
<organism evidence="14 15">
    <name type="scientific">Methanoliparum thermophilum</name>
    <dbReference type="NCBI Taxonomy" id="2491083"/>
    <lineage>
        <taxon>Archaea</taxon>
        <taxon>Methanobacteriati</taxon>
        <taxon>Methanobacteriota</taxon>
        <taxon>Candidatus Methanoliparia</taxon>
        <taxon>Candidatus Methanoliparales</taxon>
        <taxon>Candidatus Methanoliparaceae</taxon>
        <taxon>Candidatus Methanoliparum</taxon>
    </lineage>
</organism>
<feature type="binding site" evidence="7 11">
    <location>
        <position position="401"/>
    </location>
    <ligand>
        <name>substrate</name>
    </ligand>
</feature>
<feature type="binding site" evidence="7 12">
    <location>
        <position position="342"/>
    </location>
    <ligand>
        <name>Zn(2+)</name>
        <dbReference type="ChEBI" id="CHEBI:29105"/>
    </ligand>
</feature>
<dbReference type="FunFam" id="3.40.50.1980:FF:000001">
    <property type="entry name" value="Histidinol dehydrogenase"/>
    <property type="match status" value="1"/>
</dbReference>
<evidence type="ECO:0000256" key="1">
    <source>
        <dbReference type="ARBA" id="ARBA00010178"/>
    </source>
</evidence>
<comment type="function">
    <text evidence="7 8">Catalyzes the sequential NAD-dependent oxidations of L-histidinol to L-histidinaldehyde and then to L-histidine.</text>
</comment>
<reference evidence="14 15" key="1">
    <citation type="journal article" date="2019" name="Nat. Microbiol.">
        <title>Wide diversity of methane and short-chain alkane metabolisms in uncultured archaea.</title>
        <authorList>
            <person name="Borrel G."/>
            <person name="Adam P.S."/>
            <person name="McKay L.J."/>
            <person name="Chen L.X."/>
            <person name="Sierra-Garcia I.N."/>
            <person name="Sieber C.M."/>
            <person name="Letourneur Q."/>
            <person name="Ghozlane A."/>
            <person name="Andersen G.L."/>
            <person name="Li W.J."/>
            <person name="Hallam S.J."/>
            <person name="Muyzer G."/>
            <person name="de Oliveira V.M."/>
            <person name="Inskeep W.P."/>
            <person name="Banfield J.F."/>
            <person name="Gribaldo S."/>
        </authorList>
    </citation>
    <scope>NUCLEOTIDE SEQUENCE [LARGE SCALE GENOMIC DNA]</scope>
    <source>
        <strain evidence="14">NM1a</strain>
    </source>
</reference>
<dbReference type="AlphaFoldDB" id="A0A520KR66"/>
<feature type="binding site" evidence="7 12">
    <location>
        <position position="401"/>
    </location>
    <ligand>
        <name>Zn(2+)</name>
        <dbReference type="ChEBI" id="CHEBI:29105"/>
    </ligand>
</feature>
<comment type="cofactor">
    <cofactor evidence="7 12">
        <name>Zn(2+)</name>
        <dbReference type="ChEBI" id="CHEBI:29105"/>
    </cofactor>
    <text evidence="7 12">Binds 1 zinc ion per subunit.</text>
</comment>
<evidence type="ECO:0000256" key="7">
    <source>
        <dbReference type="HAMAP-Rule" id="MF_01024"/>
    </source>
</evidence>
<evidence type="ECO:0000256" key="6">
    <source>
        <dbReference type="ARBA" id="ARBA00023102"/>
    </source>
</evidence>
<comment type="catalytic activity">
    <reaction evidence="7 8">
        <text>L-histidinol + 2 NAD(+) + H2O = L-histidine + 2 NADH + 3 H(+)</text>
        <dbReference type="Rhea" id="RHEA:20641"/>
        <dbReference type="ChEBI" id="CHEBI:15377"/>
        <dbReference type="ChEBI" id="CHEBI:15378"/>
        <dbReference type="ChEBI" id="CHEBI:57540"/>
        <dbReference type="ChEBI" id="CHEBI:57595"/>
        <dbReference type="ChEBI" id="CHEBI:57699"/>
        <dbReference type="ChEBI" id="CHEBI:57945"/>
        <dbReference type="EC" id="1.1.1.23"/>
    </reaction>
</comment>
<evidence type="ECO:0000256" key="12">
    <source>
        <dbReference type="PIRSR" id="PIRSR000099-4"/>
    </source>
</evidence>
<dbReference type="Gene3D" id="3.40.50.1980">
    <property type="entry name" value="Nitrogenase molybdenum iron protein domain"/>
    <property type="match status" value="2"/>
</dbReference>
<keyword evidence="6 7" id="KW-0368">Histidine biosynthesis</keyword>
<feature type="binding site" evidence="7 11">
    <location>
        <position position="342"/>
    </location>
    <ligand>
        <name>substrate</name>
    </ligand>
</feature>
<feature type="binding site" evidence="7 12">
    <location>
        <position position="248"/>
    </location>
    <ligand>
        <name>Zn(2+)</name>
        <dbReference type="ChEBI" id="CHEBI:29105"/>
    </ligand>
</feature>
<dbReference type="NCBIfam" id="TIGR00069">
    <property type="entry name" value="hisD"/>
    <property type="match status" value="1"/>
</dbReference>
<feature type="binding site" evidence="7 11">
    <location>
        <position position="251"/>
    </location>
    <ligand>
        <name>substrate</name>
    </ligand>
</feature>
<dbReference type="EC" id="1.1.1.23" evidence="7 8"/>
<dbReference type="GO" id="GO:0000105">
    <property type="term" value="P:L-histidine biosynthetic process"/>
    <property type="evidence" value="ECO:0007669"/>
    <property type="project" value="UniProtKB-UniRule"/>
</dbReference>
<keyword evidence="4 7" id="KW-0862">Zinc</keyword>